<dbReference type="SUPFAM" id="SSF48452">
    <property type="entry name" value="TPR-like"/>
    <property type="match status" value="1"/>
</dbReference>
<keyword evidence="3" id="KW-1185">Reference proteome</keyword>
<dbReference type="PATRIC" id="fig|1758689.4.peg.1268"/>
<dbReference type="InterPro" id="IPR036249">
    <property type="entry name" value="Thioredoxin-like_sf"/>
</dbReference>
<dbReference type="Pfam" id="PF13414">
    <property type="entry name" value="TPR_11"/>
    <property type="match status" value="1"/>
</dbReference>
<feature type="compositionally biased region" description="Low complexity" evidence="1">
    <location>
        <begin position="21"/>
        <end position="35"/>
    </location>
</feature>
<protein>
    <submittedName>
        <fullName evidence="2">Thioredoxin domain-containing protein EC-YbbN</fullName>
    </submittedName>
</protein>
<gene>
    <name evidence="2" type="ORF">SGUI_1227</name>
</gene>
<evidence type="ECO:0000313" key="2">
    <source>
        <dbReference type="EMBL" id="ANS78623.1"/>
    </source>
</evidence>
<dbReference type="Gene3D" id="1.25.40.10">
    <property type="entry name" value="Tetratricopeptide repeat domain"/>
    <property type="match status" value="1"/>
</dbReference>
<accession>A0A1B1NB17</accession>
<sequence length="331" mass="35038">MTDQPFSTAALRGAVDLSQLSPRAGAPSGGAAPQAGSGGGVPGRSGALVQVSDETFESVVNVSLTTPVVMVLWSPQLPESLTHLRDLAERARTSGGRFQVAGVDISGSPGILQALTPVLQQVFGQVSSLPVVMGLLSGQPMPFYLGVQPMEQVDQLLEKFLEAAVTNAVTGRVEVGDDDGVPEENGEQEEPAEELPPLHQEAYDAIDRGDWAGAISAYEKALEQDPADELARLGLGQVRLLERTASMDLAAVRQAAADRPEDVQAQIDAADVDLVGGHVEDGFGRLVETVRRTSGEDRDRARNHLLGLFDVIGSQDERVGKARRALMSALY</sequence>
<feature type="region of interest" description="Disordered" evidence="1">
    <location>
        <begin position="174"/>
        <end position="194"/>
    </location>
</feature>
<feature type="compositionally biased region" description="Acidic residues" evidence="1">
    <location>
        <begin position="176"/>
        <end position="193"/>
    </location>
</feature>
<name>A0A1B1NB17_9MICO</name>
<dbReference type="EMBL" id="CP014989">
    <property type="protein sequence ID" value="ANS78623.1"/>
    <property type="molecule type" value="Genomic_DNA"/>
</dbReference>
<feature type="region of interest" description="Disordered" evidence="1">
    <location>
        <begin position="20"/>
        <end position="46"/>
    </location>
</feature>
<proteinExistence type="predicted"/>
<dbReference type="InterPro" id="IPR011990">
    <property type="entry name" value="TPR-like_helical_dom_sf"/>
</dbReference>
<dbReference type="OrthoDB" id="5181746at2"/>
<evidence type="ECO:0000313" key="3">
    <source>
        <dbReference type="Proteomes" id="UP000092482"/>
    </source>
</evidence>
<reference evidence="2 3" key="1">
    <citation type="submission" date="2016-03" db="EMBL/GenBank/DDBJ databases">
        <title>Shallow-sea hydrothermal system.</title>
        <authorList>
            <person name="Tang K."/>
        </authorList>
    </citation>
    <scope>NUCLEOTIDE SEQUENCE [LARGE SCALE GENOMIC DNA]</scope>
    <source>
        <strain evidence="2 3">JLT9</strain>
    </source>
</reference>
<dbReference type="Proteomes" id="UP000092482">
    <property type="component" value="Chromosome"/>
</dbReference>
<organism evidence="2 3">
    <name type="scientific">Serinicoccus hydrothermalis</name>
    <dbReference type="NCBI Taxonomy" id="1758689"/>
    <lineage>
        <taxon>Bacteria</taxon>
        <taxon>Bacillati</taxon>
        <taxon>Actinomycetota</taxon>
        <taxon>Actinomycetes</taxon>
        <taxon>Micrococcales</taxon>
        <taxon>Ornithinimicrobiaceae</taxon>
        <taxon>Serinicoccus</taxon>
    </lineage>
</organism>
<dbReference type="SUPFAM" id="SSF52833">
    <property type="entry name" value="Thioredoxin-like"/>
    <property type="match status" value="1"/>
</dbReference>
<evidence type="ECO:0000256" key="1">
    <source>
        <dbReference type="SAM" id="MobiDB-lite"/>
    </source>
</evidence>
<dbReference type="RefSeq" id="WP_066637651.1">
    <property type="nucleotide sequence ID" value="NZ_CP014989.1"/>
</dbReference>
<dbReference type="STRING" id="1758689.SGUI_1227"/>
<dbReference type="KEGG" id="serj:SGUI_1227"/>
<dbReference type="AlphaFoldDB" id="A0A1B1NB17"/>
<dbReference type="Pfam" id="PF14561">
    <property type="entry name" value="TPR_20"/>
    <property type="match status" value="1"/>
</dbReference>